<dbReference type="Proteomes" id="UP000199601">
    <property type="component" value="Unassembled WGS sequence"/>
</dbReference>
<keyword evidence="1" id="KW-0732">Signal</keyword>
<protein>
    <submittedName>
        <fullName evidence="2">Uncharacterized protein</fullName>
    </submittedName>
</protein>
<feature type="signal peptide" evidence="1">
    <location>
        <begin position="1"/>
        <end position="27"/>
    </location>
</feature>
<sequence length="150" mass="15893" precursor="true">MFMQVIKRWGGAAVAAASLFTVGTAGMAGADYVGVPEWYAQAQEHLANTANYMQAVVDAIKANDLVALHAACSNVHDEQTVGLQAHLPTPDPALTRALQAEINDFNTATHICMSLGPNSAPADLDQADAFTQRAIDDLKTVNDILVEDLS</sequence>
<reference evidence="3" key="1">
    <citation type="submission" date="2015-03" db="EMBL/GenBank/DDBJ databases">
        <authorList>
            <person name="Urmite Genomes"/>
        </authorList>
    </citation>
    <scope>NUCLEOTIDE SEQUENCE [LARGE SCALE GENOMIC DNA]</scope>
    <source>
        <strain evidence="3">CSUR P1344</strain>
    </source>
</reference>
<organism evidence="2 3">
    <name type="scientific">Mycobacterium europaeum</name>
    <dbReference type="NCBI Taxonomy" id="761804"/>
    <lineage>
        <taxon>Bacteria</taxon>
        <taxon>Bacillati</taxon>
        <taxon>Actinomycetota</taxon>
        <taxon>Actinomycetes</taxon>
        <taxon>Mycobacteriales</taxon>
        <taxon>Mycobacteriaceae</taxon>
        <taxon>Mycobacterium</taxon>
        <taxon>Mycobacterium simiae complex</taxon>
    </lineage>
</organism>
<dbReference type="EMBL" id="CTEC01000002">
    <property type="protein sequence ID" value="CQD19457.1"/>
    <property type="molecule type" value="Genomic_DNA"/>
</dbReference>
<evidence type="ECO:0000313" key="2">
    <source>
        <dbReference type="EMBL" id="CQD19457.1"/>
    </source>
</evidence>
<feature type="chain" id="PRO_5038434254" evidence="1">
    <location>
        <begin position="28"/>
        <end position="150"/>
    </location>
</feature>
<evidence type="ECO:0000256" key="1">
    <source>
        <dbReference type="SAM" id="SignalP"/>
    </source>
</evidence>
<accession>A0A0U1DMV2</accession>
<dbReference type="RefSeq" id="WP_141659266.1">
    <property type="nucleotide sequence ID" value="NZ_CTEC01000002.1"/>
</dbReference>
<dbReference type="AlphaFoldDB" id="A0A0U1DMV2"/>
<keyword evidence="3" id="KW-1185">Reference proteome</keyword>
<evidence type="ECO:0000313" key="3">
    <source>
        <dbReference type="Proteomes" id="UP000199601"/>
    </source>
</evidence>
<name>A0A0U1DMV2_9MYCO</name>
<gene>
    <name evidence="2" type="ORF">BN000_04536</name>
</gene>
<proteinExistence type="predicted"/>